<dbReference type="GO" id="GO:0051213">
    <property type="term" value="F:dioxygenase activity"/>
    <property type="evidence" value="ECO:0007669"/>
    <property type="project" value="UniProtKB-KW"/>
</dbReference>
<reference evidence="9" key="1">
    <citation type="submission" date="2017-08" db="EMBL/GenBank/DDBJ databases">
        <title>A dynamic microbial community with high functional redundancy inhabits the cold, oxic subseafloor aquifer.</title>
        <authorList>
            <person name="Tully B.J."/>
            <person name="Wheat C.G."/>
            <person name="Glazer B.T."/>
            <person name="Huber J.A."/>
        </authorList>
    </citation>
    <scope>NUCLEOTIDE SEQUENCE [LARGE SCALE GENOMIC DNA]</scope>
</reference>
<dbReference type="EMBL" id="NVWI01000005">
    <property type="protein sequence ID" value="PCJ41574.1"/>
    <property type="molecule type" value="Genomic_DNA"/>
</dbReference>
<dbReference type="GO" id="GO:0016705">
    <property type="term" value="F:oxidoreductase activity, acting on paired donors, with incorporation or reduction of molecular oxygen"/>
    <property type="evidence" value="ECO:0007669"/>
    <property type="project" value="InterPro"/>
</dbReference>
<protein>
    <recommendedName>
        <fullName evidence="7">Fe2OG dioxygenase domain-containing protein</fullName>
    </recommendedName>
</protein>
<keyword evidence="4" id="KW-0223">Dioxygenase</keyword>
<organism evidence="8 9">
    <name type="scientific">SAR86 cluster bacterium</name>
    <dbReference type="NCBI Taxonomy" id="2030880"/>
    <lineage>
        <taxon>Bacteria</taxon>
        <taxon>Pseudomonadati</taxon>
        <taxon>Pseudomonadota</taxon>
        <taxon>Gammaproteobacteria</taxon>
        <taxon>SAR86 cluster</taxon>
    </lineage>
</organism>
<accession>A0A2A5CCG5</accession>
<sequence length="195" mass="22785">MKNWWCVWENRLSPELCEEIKRMGSEIADSEALVGNRKETSNAGDLKESSRRSKIKFFNYSNTKHKVLFDIVFDHAVAANRSTFGFDIQKVIDVQYTKYLASEKGFYNWHEDITWCNQNMFHRKLSFSVQLSDPDTYEGGDLMFDLPEELCPLKESLRKQGTVIIFPSFVRHMVTPVTKGERHAMVSWIEGLNFR</sequence>
<feature type="domain" description="Fe2OG dioxygenase" evidence="7">
    <location>
        <begin position="87"/>
        <end position="191"/>
    </location>
</feature>
<dbReference type="PROSITE" id="PS51471">
    <property type="entry name" value="FE2OG_OXY"/>
    <property type="match status" value="1"/>
</dbReference>
<evidence type="ECO:0000256" key="1">
    <source>
        <dbReference type="ARBA" id="ARBA00001961"/>
    </source>
</evidence>
<dbReference type="Proteomes" id="UP000228987">
    <property type="component" value="Unassembled WGS sequence"/>
</dbReference>
<keyword evidence="3" id="KW-0847">Vitamin C</keyword>
<comment type="cofactor">
    <cofactor evidence="1">
        <name>L-ascorbate</name>
        <dbReference type="ChEBI" id="CHEBI:38290"/>
    </cofactor>
</comment>
<proteinExistence type="predicted"/>
<dbReference type="GO" id="GO:0005506">
    <property type="term" value="F:iron ion binding"/>
    <property type="evidence" value="ECO:0007669"/>
    <property type="project" value="InterPro"/>
</dbReference>
<gene>
    <name evidence="8" type="ORF">COA71_08450</name>
</gene>
<dbReference type="InterPro" id="IPR044862">
    <property type="entry name" value="Pro_4_hyd_alph_FE2OG_OXY"/>
</dbReference>
<keyword evidence="5" id="KW-0560">Oxidoreductase</keyword>
<dbReference type="GO" id="GO:0031418">
    <property type="term" value="F:L-ascorbic acid binding"/>
    <property type="evidence" value="ECO:0007669"/>
    <property type="project" value="UniProtKB-KW"/>
</dbReference>
<dbReference type="InterPro" id="IPR005123">
    <property type="entry name" value="Oxoglu/Fe-dep_dioxygenase_dom"/>
</dbReference>
<evidence type="ECO:0000256" key="2">
    <source>
        <dbReference type="ARBA" id="ARBA00022723"/>
    </source>
</evidence>
<evidence type="ECO:0000256" key="5">
    <source>
        <dbReference type="ARBA" id="ARBA00023002"/>
    </source>
</evidence>
<evidence type="ECO:0000313" key="8">
    <source>
        <dbReference type="EMBL" id="PCJ41574.1"/>
    </source>
</evidence>
<evidence type="ECO:0000313" key="9">
    <source>
        <dbReference type="Proteomes" id="UP000228987"/>
    </source>
</evidence>
<name>A0A2A5CCG5_9GAMM</name>
<dbReference type="InterPro" id="IPR006620">
    <property type="entry name" value="Pro_4_hyd_alph"/>
</dbReference>
<dbReference type="SMART" id="SM00702">
    <property type="entry name" value="P4Hc"/>
    <property type="match status" value="1"/>
</dbReference>
<dbReference type="AlphaFoldDB" id="A0A2A5CCG5"/>
<evidence type="ECO:0000256" key="4">
    <source>
        <dbReference type="ARBA" id="ARBA00022964"/>
    </source>
</evidence>
<comment type="caution">
    <text evidence="8">The sequence shown here is derived from an EMBL/GenBank/DDBJ whole genome shotgun (WGS) entry which is preliminary data.</text>
</comment>
<dbReference type="SUPFAM" id="SSF51197">
    <property type="entry name" value="Clavaminate synthase-like"/>
    <property type="match status" value="1"/>
</dbReference>
<evidence type="ECO:0000256" key="3">
    <source>
        <dbReference type="ARBA" id="ARBA00022896"/>
    </source>
</evidence>
<dbReference type="Pfam" id="PF13640">
    <property type="entry name" value="2OG-FeII_Oxy_3"/>
    <property type="match status" value="1"/>
</dbReference>
<keyword evidence="6" id="KW-0408">Iron</keyword>
<evidence type="ECO:0000256" key="6">
    <source>
        <dbReference type="ARBA" id="ARBA00023004"/>
    </source>
</evidence>
<dbReference type="Gene3D" id="2.60.120.620">
    <property type="entry name" value="q2cbj1_9rhob like domain"/>
    <property type="match status" value="1"/>
</dbReference>
<keyword evidence="2" id="KW-0479">Metal-binding</keyword>
<evidence type="ECO:0000259" key="7">
    <source>
        <dbReference type="PROSITE" id="PS51471"/>
    </source>
</evidence>